<name>A0ABN9UKP7_9DINO</name>
<keyword evidence="3" id="KW-1185">Reference proteome</keyword>
<reference evidence="2" key="1">
    <citation type="submission" date="2023-10" db="EMBL/GenBank/DDBJ databases">
        <authorList>
            <person name="Chen Y."/>
            <person name="Shah S."/>
            <person name="Dougan E. K."/>
            <person name="Thang M."/>
            <person name="Chan C."/>
        </authorList>
    </citation>
    <scope>NUCLEOTIDE SEQUENCE [LARGE SCALE GENOMIC DNA]</scope>
</reference>
<sequence>SRPARARLRPLGGAAKEPARSARHAPARAGMAAFKAEVFEALHAGPVAGLAAGPPGSGQALEDAFAELRAHRESLSRPCGFRGREDTVDLSALAQHVTTASPRLASERLVRAVDEVSRALRLHQHDCCALVEQALDLTANFAEVPHKCAAIFHRECHFQALVLHDMAQGLAQTPPARHSVAFFAMLGGPAFVRALLESLSLFLRDATGERSGDQMFLSHACAMIRLYAQTLLAYYYAFQASA</sequence>
<dbReference type="EMBL" id="CAUYUJ010015976">
    <property type="protein sequence ID" value="CAK0860418.1"/>
    <property type="molecule type" value="Genomic_DNA"/>
</dbReference>
<protein>
    <submittedName>
        <fullName evidence="2">Uncharacterized protein</fullName>
    </submittedName>
</protein>
<comment type="caution">
    <text evidence="2">The sequence shown here is derived from an EMBL/GenBank/DDBJ whole genome shotgun (WGS) entry which is preliminary data.</text>
</comment>
<feature type="region of interest" description="Disordered" evidence="1">
    <location>
        <begin position="1"/>
        <end position="26"/>
    </location>
</feature>
<organism evidence="2 3">
    <name type="scientific">Prorocentrum cordatum</name>
    <dbReference type="NCBI Taxonomy" id="2364126"/>
    <lineage>
        <taxon>Eukaryota</taxon>
        <taxon>Sar</taxon>
        <taxon>Alveolata</taxon>
        <taxon>Dinophyceae</taxon>
        <taxon>Prorocentrales</taxon>
        <taxon>Prorocentraceae</taxon>
        <taxon>Prorocentrum</taxon>
    </lineage>
</organism>
<evidence type="ECO:0000313" key="3">
    <source>
        <dbReference type="Proteomes" id="UP001189429"/>
    </source>
</evidence>
<gene>
    <name evidence="2" type="ORF">PCOR1329_LOCUS49392</name>
</gene>
<feature type="non-terminal residue" evidence="2">
    <location>
        <position position="1"/>
    </location>
</feature>
<evidence type="ECO:0000256" key="1">
    <source>
        <dbReference type="SAM" id="MobiDB-lite"/>
    </source>
</evidence>
<proteinExistence type="predicted"/>
<feature type="non-terminal residue" evidence="2">
    <location>
        <position position="242"/>
    </location>
</feature>
<evidence type="ECO:0000313" key="2">
    <source>
        <dbReference type="EMBL" id="CAK0860418.1"/>
    </source>
</evidence>
<dbReference type="Proteomes" id="UP001189429">
    <property type="component" value="Unassembled WGS sequence"/>
</dbReference>
<accession>A0ABN9UKP7</accession>